<feature type="region of interest" description="Disordered" evidence="1">
    <location>
        <begin position="344"/>
        <end position="468"/>
    </location>
</feature>
<dbReference type="Proteomes" id="UP000188268">
    <property type="component" value="Unassembled WGS sequence"/>
</dbReference>
<evidence type="ECO:0000313" key="3">
    <source>
        <dbReference type="Proteomes" id="UP000188268"/>
    </source>
</evidence>
<keyword evidence="3" id="KW-1185">Reference proteome</keyword>
<organism evidence="2 3">
    <name type="scientific">Corchorus capsularis</name>
    <name type="common">Jute</name>
    <dbReference type="NCBI Taxonomy" id="210143"/>
    <lineage>
        <taxon>Eukaryota</taxon>
        <taxon>Viridiplantae</taxon>
        <taxon>Streptophyta</taxon>
        <taxon>Embryophyta</taxon>
        <taxon>Tracheophyta</taxon>
        <taxon>Spermatophyta</taxon>
        <taxon>Magnoliopsida</taxon>
        <taxon>eudicotyledons</taxon>
        <taxon>Gunneridae</taxon>
        <taxon>Pentapetalae</taxon>
        <taxon>rosids</taxon>
        <taxon>malvids</taxon>
        <taxon>Malvales</taxon>
        <taxon>Malvaceae</taxon>
        <taxon>Grewioideae</taxon>
        <taxon>Apeibeae</taxon>
        <taxon>Corchorus</taxon>
    </lineage>
</organism>
<dbReference type="EMBL" id="AWWV01009467">
    <property type="protein sequence ID" value="OMO86407.1"/>
    <property type="molecule type" value="Genomic_DNA"/>
</dbReference>
<dbReference type="Gramene" id="OMO86407">
    <property type="protein sequence ID" value="OMO86407"/>
    <property type="gene ID" value="CCACVL1_09603"/>
</dbReference>
<accession>A0A1R3IV04</accession>
<dbReference type="OrthoDB" id="1752182at2759"/>
<evidence type="ECO:0000256" key="1">
    <source>
        <dbReference type="SAM" id="MobiDB-lite"/>
    </source>
</evidence>
<proteinExistence type="predicted"/>
<sequence length="468" mass="52282">MVAISAKIQPTLQHLSYHSILEHTLIQIFYDGLEAKDRKIIDAASQGTLTNKNPIEARSPIQSTSFQTQQLQQLEFMPKRPTPNFLLDEEFFARITHIDVSNDDRISETIEIQVEENYLLAEEIVAKLESFKHESVLDFNLDEADEPCITVQTETPKEEIQFEESKEEEFLSQPKRSLEIVIHVPFPSQLVKHKKEMIEDEQLKELCTLEVNISLISKIENTHGCAIFLKELCTAKRKLKGNELICMNDDTEPPCEGNLSSFCYISLEPTPKPLAISIEQPPKVEIKKLPDNLKYVFLGENGTLFVIISNKLEEVQEEKLVRILKENRQDIGWTIADIYPRTAQPRRSLPTGSTSPWAGRPTGAASPRQAARVGRLRQGRPPSWGGFATVGRPGGAASSRQSPYAAASELSTVVDDLQTSPNGSPQPPEHSAGVGSSRILPKLHKSSFSETESKLSDRKIHPSDGSTP</sequence>
<feature type="compositionally biased region" description="Basic and acidic residues" evidence="1">
    <location>
        <begin position="451"/>
        <end position="462"/>
    </location>
</feature>
<name>A0A1R3IV04_COCAP</name>
<gene>
    <name evidence="2" type="ORF">CCACVL1_09603</name>
</gene>
<protein>
    <submittedName>
        <fullName evidence="2">Uncharacterized protein</fullName>
    </submittedName>
</protein>
<evidence type="ECO:0000313" key="2">
    <source>
        <dbReference type="EMBL" id="OMO86407.1"/>
    </source>
</evidence>
<comment type="caution">
    <text evidence="2">The sequence shown here is derived from an EMBL/GenBank/DDBJ whole genome shotgun (WGS) entry which is preliminary data.</text>
</comment>
<dbReference type="AlphaFoldDB" id="A0A1R3IV04"/>
<reference evidence="2 3" key="1">
    <citation type="submission" date="2013-09" db="EMBL/GenBank/DDBJ databases">
        <title>Corchorus capsularis genome sequencing.</title>
        <authorList>
            <person name="Alam M."/>
            <person name="Haque M.S."/>
            <person name="Islam M.S."/>
            <person name="Emdad E.M."/>
            <person name="Islam M.M."/>
            <person name="Ahmed B."/>
            <person name="Halim A."/>
            <person name="Hossen Q.M.M."/>
            <person name="Hossain M.Z."/>
            <person name="Ahmed R."/>
            <person name="Khan M.M."/>
            <person name="Islam R."/>
            <person name="Rashid M.M."/>
            <person name="Khan S.A."/>
            <person name="Rahman M.S."/>
            <person name="Alam M."/>
        </authorList>
    </citation>
    <scope>NUCLEOTIDE SEQUENCE [LARGE SCALE GENOMIC DNA]</scope>
    <source>
        <strain evidence="3">cv. CVL-1</strain>
        <tissue evidence="2">Whole seedling</tissue>
    </source>
</reference>